<reference evidence="4" key="1">
    <citation type="journal article" date="2023" name="Insect Mol. Biol.">
        <title>Genome sequencing provides insights into the evolution of gene families encoding plant cell wall-degrading enzymes in longhorned beetles.</title>
        <authorList>
            <person name="Shin N.R."/>
            <person name="Okamura Y."/>
            <person name="Kirsch R."/>
            <person name="Pauchet Y."/>
        </authorList>
    </citation>
    <scope>NUCLEOTIDE SEQUENCE</scope>
    <source>
        <strain evidence="4">RBIC_L_NR</strain>
    </source>
</reference>
<dbReference type="AlphaFoldDB" id="A0AAV8XYH1"/>
<keyword evidence="5" id="KW-1185">Reference proteome</keyword>
<gene>
    <name evidence="4" type="ORF">NQ314_009579</name>
</gene>
<dbReference type="Gene3D" id="2.60.40.10">
    <property type="entry name" value="Immunoglobulins"/>
    <property type="match status" value="1"/>
</dbReference>
<protein>
    <recommendedName>
        <fullName evidence="3">Peptidase S72 domain-containing protein</fullName>
    </recommendedName>
</protein>
<keyword evidence="2" id="KW-0812">Transmembrane</keyword>
<dbReference type="GO" id="GO:0005509">
    <property type="term" value="F:calcium ion binding"/>
    <property type="evidence" value="ECO:0007669"/>
    <property type="project" value="InterPro"/>
</dbReference>
<name>A0AAV8XYH1_9CUCU</name>
<dbReference type="GO" id="GO:0002009">
    <property type="term" value="P:morphogenesis of an epithelium"/>
    <property type="evidence" value="ECO:0007669"/>
    <property type="project" value="TreeGrafter"/>
</dbReference>
<feature type="compositionally biased region" description="Pro residues" evidence="1">
    <location>
        <begin position="520"/>
        <end position="535"/>
    </location>
</feature>
<feature type="domain" description="Peptidase S72" evidence="3">
    <location>
        <begin position="96"/>
        <end position="208"/>
    </location>
</feature>
<sequence>MSVIAGKIFRFVIPHNTFKDFEDEYNLTYELLDSNNKTVKNNSWLHFNPVRREVYGLPLEEDVSKWVFWVKAFDREGGSVQEKLNIQVQQHKLDLVVNHEFSLHIRIEKHQEFPHYVDWSLKVLRALGKIYNTNMSEITVRHINYTSEPVIFTWSNDSIPTNHCPKTEIEKLYKILTANDRGDPSRELNVALAPELRVKRVMYRELGVCEQAQTPVTPPMNPVTPPINFSPILRNAVDHVNATVGELLVYKVKDFDSKNREFFGIPRKVGRSEYQLVCVDSGGLLATDSLEVVVYPPLKRRYNVEFSMNITEVPYDTFVSSAALQKKFVEKLMKTYDSTIVTWFNKSLPTETCPHEEINHLESVLHNMNDKSISHRVHNIMEPEFRVSTIKLHLIDNCKPKMTHDPRPEVLVPLETTPPSSNDEYLITFIVPAVIISVMLFLAAVAACVLYRIPVIFQEELEEKPEPGTKAPVILKDEKPPLAPPEYSKSGSVKLSDDSEPYQPPPPFTRTQDNGRQPRPKPTPTYRKPPPYVPP</sequence>
<feature type="domain" description="Peptidase S72" evidence="3">
    <location>
        <begin position="283"/>
        <end position="397"/>
    </location>
</feature>
<dbReference type="Proteomes" id="UP001162156">
    <property type="component" value="Unassembled WGS sequence"/>
</dbReference>
<keyword evidence="2" id="KW-1133">Transmembrane helix</keyword>
<dbReference type="GO" id="GO:0016011">
    <property type="term" value="C:dystroglycan complex"/>
    <property type="evidence" value="ECO:0007669"/>
    <property type="project" value="TreeGrafter"/>
</dbReference>
<comment type="caution">
    <text evidence="4">The sequence shown here is derived from an EMBL/GenBank/DDBJ whole genome shotgun (WGS) entry which is preliminary data.</text>
</comment>
<keyword evidence="2" id="KW-0472">Membrane</keyword>
<dbReference type="GO" id="GO:0021675">
    <property type="term" value="P:nerve development"/>
    <property type="evidence" value="ECO:0007669"/>
    <property type="project" value="TreeGrafter"/>
</dbReference>
<dbReference type="GO" id="GO:0042383">
    <property type="term" value="C:sarcolemma"/>
    <property type="evidence" value="ECO:0007669"/>
    <property type="project" value="TreeGrafter"/>
</dbReference>
<dbReference type="InterPro" id="IPR008465">
    <property type="entry name" value="DAG1_C"/>
</dbReference>
<evidence type="ECO:0000313" key="5">
    <source>
        <dbReference type="Proteomes" id="UP001162156"/>
    </source>
</evidence>
<evidence type="ECO:0000313" key="4">
    <source>
        <dbReference type="EMBL" id="KAJ8943996.1"/>
    </source>
</evidence>
<dbReference type="PROSITE" id="PS51699">
    <property type="entry name" value="SEA_DG"/>
    <property type="match status" value="2"/>
</dbReference>
<organism evidence="4 5">
    <name type="scientific">Rhamnusium bicolor</name>
    <dbReference type="NCBI Taxonomy" id="1586634"/>
    <lineage>
        <taxon>Eukaryota</taxon>
        <taxon>Metazoa</taxon>
        <taxon>Ecdysozoa</taxon>
        <taxon>Arthropoda</taxon>
        <taxon>Hexapoda</taxon>
        <taxon>Insecta</taxon>
        <taxon>Pterygota</taxon>
        <taxon>Neoptera</taxon>
        <taxon>Endopterygota</taxon>
        <taxon>Coleoptera</taxon>
        <taxon>Polyphaga</taxon>
        <taxon>Cucujiformia</taxon>
        <taxon>Chrysomeloidea</taxon>
        <taxon>Cerambycidae</taxon>
        <taxon>Lepturinae</taxon>
        <taxon>Rhagiini</taxon>
        <taxon>Rhamnusium</taxon>
    </lineage>
</organism>
<feature type="transmembrane region" description="Helical" evidence="2">
    <location>
        <begin position="425"/>
        <end position="451"/>
    </location>
</feature>
<dbReference type="InterPro" id="IPR013783">
    <property type="entry name" value="Ig-like_fold"/>
</dbReference>
<dbReference type="PANTHER" id="PTHR21559:SF21">
    <property type="entry name" value="DYSTROGLYCAN 1"/>
    <property type="match status" value="1"/>
</dbReference>
<dbReference type="InterPro" id="IPR015919">
    <property type="entry name" value="Cadherin-like_sf"/>
</dbReference>
<dbReference type="EMBL" id="JANEYF010002636">
    <property type="protein sequence ID" value="KAJ8943996.1"/>
    <property type="molecule type" value="Genomic_DNA"/>
</dbReference>
<accession>A0AAV8XYH1</accession>
<dbReference type="InterPro" id="IPR030398">
    <property type="entry name" value="SEA_DG_dom"/>
</dbReference>
<dbReference type="SUPFAM" id="SSF49313">
    <property type="entry name" value="Cadherin-like"/>
    <property type="match status" value="1"/>
</dbReference>
<dbReference type="GO" id="GO:0007411">
    <property type="term" value="P:axon guidance"/>
    <property type="evidence" value="ECO:0007669"/>
    <property type="project" value="TreeGrafter"/>
</dbReference>
<evidence type="ECO:0000256" key="1">
    <source>
        <dbReference type="SAM" id="MobiDB-lite"/>
    </source>
</evidence>
<dbReference type="PANTHER" id="PTHR21559">
    <property type="entry name" value="DYSTROGLYCAN-RELATED"/>
    <property type="match status" value="1"/>
</dbReference>
<evidence type="ECO:0000256" key="2">
    <source>
        <dbReference type="SAM" id="Phobius"/>
    </source>
</evidence>
<dbReference type="GO" id="GO:0043236">
    <property type="term" value="F:laminin binding"/>
    <property type="evidence" value="ECO:0007669"/>
    <property type="project" value="TreeGrafter"/>
</dbReference>
<dbReference type="Pfam" id="PF05454">
    <property type="entry name" value="DAG1"/>
    <property type="match status" value="2"/>
</dbReference>
<feature type="region of interest" description="Disordered" evidence="1">
    <location>
        <begin position="466"/>
        <end position="535"/>
    </location>
</feature>
<proteinExistence type="predicted"/>
<evidence type="ECO:0000259" key="3">
    <source>
        <dbReference type="PROSITE" id="PS51699"/>
    </source>
</evidence>